<dbReference type="Pfam" id="PF00392">
    <property type="entry name" value="GntR"/>
    <property type="match status" value="1"/>
</dbReference>
<dbReference type="GO" id="GO:0003677">
    <property type="term" value="F:DNA binding"/>
    <property type="evidence" value="ECO:0007669"/>
    <property type="project" value="UniProtKB-KW"/>
</dbReference>
<sequence length="249" mass="26740">MNVMEPSIANFSPRNSHGRVVDVLGREIVEGKYPSGAVLPGDNELAERFQVSRTVLREAMKTLAAKGMVQARARIGTKVTDRKFWNLFDGDVLSWHFSGGVDAALFNHLSDVRLALEPAAASMAALNASAEDIRTLHRLTDAMRDAEDARAFAEADMKFHLAVLEASRNPFMSSVGSLIGAALVSIFRLSSPAGSREGFAETAGTHRAIADAIGQRDPQAAAKAMERVIIIGRDRVLPSARQEAADASA</sequence>
<dbReference type="InterPro" id="IPR000524">
    <property type="entry name" value="Tscrpt_reg_HTH_GntR"/>
</dbReference>
<reference evidence="5 6" key="1">
    <citation type="submission" date="2015-10" db="EMBL/GenBank/DDBJ databases">
        <title>The world's first case of liver abscess caused by Pannonibacter phragmitetus.</title>
        <authorList>
            <person name="Ming D."/>
            <person name="Wang M."/>
            <person name="Zhou Y."/>
            <person name="Jiang T."/>
            <person name="Hu S."/>
        </authorList>
    </citation>
    <scope>NUCLEOTIDE SEQUENCE [LARGE SCALE GENOMIC DNA]</scope>
    <source>
        <strain evidence="5 6">31801</strain>
    </source>
</reference>
<evidence type="ECO:0000256" key="1">
    <source>
        <dbReference type="ARBA" id="ARBA00023015"/>
    </source>
</evidence>
<keyword evidence="6" id="KW-1185">Reference proteome</keyword>
<protein>
    <submittedName>
        <fullName evidence="5">GntR family transcriptional regulator</fullName>
    </submittedName>
</protein>
<dbReference type="PANTHER" id="PTHR43537">
    <property type="entry name" value="TRANSCRIPTIONAL REGULATOR, GNTR FAMILY"/>
    <property type="match status" value="1"/>
</dbReference>
<dbReference type="KEGG" id="pphr:APZ00_05380"/>
<dbReference type="Pfam" id="PF07729">
    <property type="entry name" value="FCD"/>
    <property type="match status" value="1"/>
</dbReference>
<dbReference type="InterPro" id="IPR036388">
    <property type="entry name" value="WH-like_DNA-bd_sf"/>
</dbReference>
<dbReference type="Gene3D" id="1.20.120.530">
    <property type="entry name" value="GntR ligand-binding domain-like"/>
    <property type="match status" value="1"/>
</dbReference>
<evidence type="ECO:0000259" key="4">
    <source>
        <dbReference type="PROSITE" id="PS50949"/>
    </source>
</evidence>
<evidence type="ECO:0000256" key="3">
    <source>
        <dbReference type="ARBA" id="ARBA00023163"/>
    </source>
</evidence>
<proteinExistence type="predicted"/>
<dbReference type="AlphaFoldDB" id="A0A0U3PCI5"/>
<evidence type="ECO:0000313" key="5">
    <source>
        <dbReference type="EMBL" id="ALV26579.1"/>
    </source>
</evidence>
<organism evidence="5 6">
    <name type="scientific">Pannonibacter phragmitetus</name>
    <dbReference type="NCBI Taxonomy" id="121719"/>
    <lineage>
        <taxon>Bacteria</taxon>
        <taxon>Pseudomonadati</taxon>
        <taxon>Pseudomonadota</taxon>
        <taxon>Alphaproteobacteria</taxon>
        <taxon>Hyphomicrobiales</taxon>
        <taxon>Stappiaceae</taxon>
        <taxon>Pannonibacter</taxon>
    </lineage>
</organism>
<dbReference type="PROSITE" id="PS50949">
    <property type="entry name" value="HTH_GNTR"/>
    <property type="match status" value="1"/>
</dbReference>
<dbReference type="SUPFAM" id="SSF48008">
    <property type="entry name" value="GntR ligand-binding domain-like"/>
    <property type="match status" value="1"/>
</dbReference>
<dbReference type="SMART" id="SM00345">
    <property type="entry name" value="HTH_GNTR"/>
    <property type="match status" value="1"/>
</dbReference>
<dbReference type="InterPro" id="IPR036390">
    <property type="entry name" value="WH_DNA-bd_sf"/>
</dbReference>
<accession>A0A0U3PCI5</accession>
<dbReference type="eggNOG" id="COG2186">
    <property type="taxonomic scope" value="Bacteria"/>
</dbReference>
<keyword evidence="2" id="KW-0238">DNA-binding</keyword>
<dbReference type="STRING" id="121719.APZ00_05380"/>
<gene>
    <name evidence="5" type="ORF">APZ00_05380</name>
</gene>
<dbReference type="SUPFAM" id="SSF46785">
    <property type="entry name" value="Winged helix' DNA-binding domain"/>
    <property type="match status" value="1"/>
</dbReference>
<evidence type="ECO:0000256" key="2">
    <source>
        <dbReference type="ARBA" id="ARBA00023125"/>
    </source>
</evidence>
<evidence type="ECO:0000313" key="6">
    <source>
        <dbReference type="Proteomes" id="UP000064921"/>
    </source>
</evidence>
<dbReference type="CDD" id="cd07377">
    <property type="entry name" value="WHTH_GntR"/>
    <property type="match status" value="1"/>
</dbReference>
<dbReference type="EMBL" id="CP013068">
    <property type="protein sequence ID" value="ALV26579.1"/>
    <property type="molecule type" value="Genomic_DNA"/>
</dbReference>
<dbReference type="Proteomes" id="UP000064921">
    <property type="component" value="Chromosome"/>
</dbReference>
<keyword evidence="1" id="KW-0805">Transcription regulation</keyword>
<dbReference type="GO" id="GO:0003700">
    <property type="term" value="F:DNA-binding transcription factor activity"/>
    <property type="evidence" value="ECO:0007669"/>
    <property type="project" value="InterPro"/>
</dbReference>
<dbReference type="PRINTS" id="PR00035">
    <property type="entry name" value="HTHGNTR"/>
</dbReference>
<dbReference type="InterPro" id="IPR011711">
    <property type="entry name" value="GntR_C"/>
</dbReference>
<dbReference type="PANTHER" id="PTHR43537:SF44">
    <property type="entry name" value="GNTR FAMILY REGULATORY PROTEIN"/>
    <property type="match status" value="1"/>
</dbReference>
<keyword evidence="3" id="KW-0804">Transcription</keyword>
<dbReference type="InterPro" id="IPR008920">
    <property type="entry name" value="TF_FadR/GntR_C"/>
</dbReference>
<feature type="domain" description="HTH gntR-type" evidence="4">
    <location>
        <begin position="14"/>
        <end position="82"/>
    </location>
</feature>
<dbReference type="SMART" id="SM00895">
    <property type="entry name" value="FCD"/>
    <property type="match status" value="1"/>
</dbReference>
<dbReference type="Gene3D" id="1.10.10.10">
    <property type="entry name" value="Winged helix-like DNA-binding domain superfamily/Winged helix DNA-binding domain"/>
    <property type="match status" value="1"/>
</dbReference>
<name>A0A0U3PCI5_9HYPH</name>